<dbReference type="EMBL" id="BMAW01064025">
    <property type="protein sequence ID" value="GFT43006.1"/>
    <property type="molecule type" value="Genomic_DNA"/>
</dbReference>
<organism evidence="2 3">
    <name type="scientific">Nephila pilipes</name>
    <name type="common">Giant wood spider</name>
    <name type="synonym">Nephila maculata</name>
    <dbReference type="NCBI Taxonomy" id="299642"/>
    <lineage>
        <taxon>Eukaryota</taxon>
        <taxon>Metazoa</taxon>
        <taxon>Ecdysozoa</taxon>
        <taxon>Arthropoda</taxon>
        <taxon>Chelicerata</taxon>
        <taxon>Arachnida</taxon>
        <taxon>Araneae</taxon>
        <taxon>Araneomorphae</taxon>
        <taxon>Entelegynae</taxon>
        <taxon>Araneoidea</taxon>
        <taxon>Nephilidae</taxon>
        <taxon>Nephila</taxon>
    </lineage>
</organism>
<dbReference type="OrthoDB" id="6537797at2759"/>
<dbReference type="InterPro" id="IPR012337">
    <property type="entry name" value="RNaseH-like_sf"/>
</dbReference>
<dbReference type="SUPFAM" id="SSF53098">
    <property type="entry name" value="Ribonuclease H-like"/>
    <property type="match status" value="1"/>
</dbReference>
<evidence type="ECO:0000313" key="2">
    <source>
        <dbReference type="EMBL" id="GFT43006.1"/>
    </source>
</evidence>
<accession>A0A8X6TRF7</accession>
<evidence type="ECO:0000313" key="3">
    <source>
        <dbReference type="Proteomes" id="UP000887013"/>
    </source>
</evidence>
<dbReference type="Proteomes" id="UP000887013">
    <property type="component" value="Unassembled WGS sequence"/>
</dbReference>
<evidence type="ECO:0000313" key="1">
    <source>
        <dbReference type="EMBL" id="GFT43004.1"/>
    </source>
</evidence>
<sequence length="86" mass="9918">MPTCKSISIYKKRDWKILDTKLHIQARTHQTCGIPLSIRGVSLLSTCVDQFSKWPEAFPLVEISAEAMTKVFYTGWISRFCLPLRE</sequence>
<dbReference type="AlphaFoldDB" id="A0A8X6TRF7"/>
<dbReference type="EMBL" id="BMAW01064025">
    <property type="protein sequence ID" value="GFT43004.1"/>
    <property type="molecule type" value="Genomic_DNA"/>
</dbReference>
<gene>
    <name evidence="1" type="ORF">NPIL_636721</name>
    <name evidence="2" type="ORF">NPIL_636731</name>
</gene>
<name>A0A8X6TRF7_NEPPI</name>
<comment type="caution">
    <text evidence="2">The sequence shown here is derived from an EMBL/GenBank/DDBJ whole genome shotgun (WGS) entry which is preliminary data.</text>
</comment>
<keyword evidence="3" id="KW-1185">Reference proteome</keyword>
<proteinExistence type="predicted"/>
<reference evidence="2" key="1">
    <citation type="submission" date="2020-08" db="EMBL/GenBank/DDBJ databases">
        <title>Multicomponent nature underlies the extraordinary mechanical properties of spider dragline silk.</title>
        <authorList>
            <person name="Kono N."/>
            <person name="Nakamura H."/>
            <person name="Mori M."/>
            <person name="Yoshida Y."/>
            <person name="Ohtoshi R."/>
            <person name="Malay A.D."/>
            <person name="Moran D.A.P."/>
            <person name="Tomita M."/>
            <person name="Numata K."/>
            <person name="Arakawa K."/>
        </authorList>
    </citation>
    <scope>NUCLEOTIDE SEQUENCE</scope>
</reference>
<protein>
    <submittedName>
        <fullName evidence="2">Uncharacterized protein</fullName>
    </submittedName>
</protein>